<keyword evidence="2" id="KW-1185">Reference proteome</keyword>
<name>A0A4Z2IJ93_9TELE</name>
<organism evidence="1 2">
    <name type="scientific">Liparis tanakae</name>
    <name type="common">Tanaka's snailfish</name>
    <dbReference type="NCBI Taxonomy" id="230148"/>
    <lineage>
        <taxon>Eukaryota</taxon>
        <taxon>Metazoa</taxon>
        <taxon>Chordata</taxon>
        <taxon>Craniata</taxon>
        <taxon>Vertebrata</taxon>
        <taxon>Euteleostomi</taxon>
        <taxon>Actinopterygii</taxon>
        <taxon>Neopterygii</taxon>
        <taxon>Teleostei</taxon>
        <taxon>Neoteleostei</taxon>
        <taxon>Acanthomorphata</taxon>
        <taxon>Eupercaria</taxon>
        <taxon>Perciformes</taxon>
        <taxon>Cottioidei</taxon>
        <taxon>Cottales</taxon>
        <taxon>Liparidae</taxon>
        <taxon>Liparis</taxon>
    </lineage>
</organism>
<accession>A0A4Z2IJ93</accession>
<comment type="caution">
    <text evidence="1">The sequence shown here is derived from an EMBL/GenBank/DDBJ whole genome shotgun (WGS) entry which is preliminary data.</text>
</comment>
<sequence length="80" mass="8778">MSSAPQFIPGKSHQSFLGLADEGEYKQASSPGQVEKLNPKTHLTVNKRVDALLFSLRSDPAILKLLCSTCLVPKEKKPEK</sequence>
<gene>
    <name evidence="1" type="ORF">EYF80_011803</name>
</gene>
<evidence type="ECO:0000313" key="1">
    <source>
        <dbReference type="EMBL" id="TNN78049.1"/>
    </source>
</evidence>
<dbReference type="Proteomes" id="UP000314294">
    <property type="component" value="Unassembled WGS sequence"/>
</dbReference>
<evidence type="ECO:0000313" key="2">
    <source>
        <dbReference type="Proteomes" id="UP000314294"/>
    </source>
</evidence>
<protein>
    <submittedName>
        <fullName evidence="1">Uncharacterized protein</fullName>
    </submittedName>
</protein>
<dbReference type="AlphaFoldDB" id="A0A4Z2IJ93"/>
<proteinExistence type="predicted"/>
<reference evidence="1 2" key="1">
    <citation type="submission" date="2019-03" db="EMBL/GenBank/DDBJ databases">
        <title>First draft genome of Liparis tanakae, snailfish: a comprehensive survey of snailfish specific genes.</title>
        <authorList>
            <person name="Kim W."/>
            <person name="Song I."/>
            <person name="Jeong J.-H."/>
            <person name="Kim D."/>
            <person name="Kim S."/>
            <person name="Ryu S."/>
            <person name="Song J.Y."/>
            <person name="Lee S.K."/>
        </authorList>
    </citation>
    <scope>NUCLEOTIDE SEQUENCE [LARGE SCALE GENOMIC DNA]</scope>
    <source>
        <tissue evidence="1">Muscle</tissue>
    </source>
</reference>
<dbReference type="EMBL" id="SRLO01000077">
    <property type="protein sequence ID" value="TNN78049.1"/>
    <property type="molecule type" value="Genomic_DNA"/>
</dbReference>